<reference evidence="1" key="1">
    <citation type="journal article" date="2020" name="Stud. Mycol.">
        <title>101 Dothideomycetes genomes: a test case for predicting lifestyles and emergence of pathogens.</title>
        <authorList>
            <person name="Haridas S."/>
            <person name="Albert R."/>
            <person name="Binder M."/>
            <person name="Bloem J."/>
            <person name="Labutti K."/>
            <person name="Salamov A."/>
            <person name="Andreopoulos B."/>
            <person name="Baker S."/>
            <person name="Barry K."/>
            <person name="Bills G."/>
            <person name="Bluhm B."/>
            <person name="Cannon C."/>
            <person name="Castanera R."/>
            <person name="Culley D."/>
            <person name="Daum C."/>
            <person name="Ezra D."/>
            <person name="Gonzalez J."/>
            <person name="Henrissat B."/>
            <person name="Kuo A."/>
            <person name="Liang C."/>
            <person name="Lipzen A."/>
            <person name="Lutzoni F."/>
            <person name="Magnuson J."/>
            <person name="Mondo S."/>
            <person name="Nolan M."/>
            <person name="Ohm R."/>
            <person name="Pangilinan J."/>
            <person name="Park H.-J."/>
            <person name="Ramirez L."/>
            <person name="Alfaro M."/>
            <person name="Sun H."/>
            <person name="Tritt A."/>
            <person name="Yoshinaga Y."/>
            <person name="Zwiers L.-H."/>
            <person name="Turgeon B."/>
            <person name="Goodwin S."/>
            <person name="Spatafora J."/>
            <person name="Crous P."/>
            <person name="Grigoriev I."/>
        </authorList>
    </citation>
    <scope>NUCLEOTIDE SEQUENCE</scope>
    <source>
        <strain evidence="1">ATCC 200398</strain>
    </source>
</reference>
<dbReference type="EMBL" id="MU003508">
    <property type="protein sequence ID" value="KAF2470384.1"/>
    <property type="molecule type" value="Genomic_DNA"/>
</dbReference>
<accession>A0ACB6QTQ5</accession>
<gene>
    <name evidence="1" type="ORF">BDR25DRAFT_355495</name>
</gene>
<sequence>MSWHRSSLHQNPTTRSPAPPKSERKKERDGQLMLLFEMIGTISAVLAPVDSVAHETGSRELAHGESLSSSRDLTPNLNIPSSNLAIDSGLAWLQTNNDPPIRLPAAFKLNRPENIAIDNRPFLLELLLFQLETALMASEEVSYNTLDSLNNGTGNHCRELIADFFFETAKSSSTMCRPYNSNFL</sequence>
<comment type="caution">
    <text evidence="1">The sequence shown here is derived from an EMBL/GenBank/DDBJ whole genome shotgun (WGS) entry which is preliminary data.</text>
</comment>
<proteinExistence type="predicted"/>
<keyword evidence="2" id="KW-1185">Reference proteome</keyword>
<protein>
    <submittedName>
        <fullName evidence="1">Uncharacterized protein</fullName>
    </submittedName>
</protein>
<organism evidence="1 2">
    <name type="scientific">Lindgomyces ingoldianus</name>
    <dbReference type="NCBI Taxonomy" id="673940"/>
    <lineage>
        <taxon>Eukaryota</taxon>
        <taxon>Fungi</taxon>
        <taxon>Dikarya</taxon>
        <taxon>Ascomycota</taxon>
        <taxon>Pezizomycotina</taxon>
        <taxon>Dothideomycetes</taxon>
        <taxon>Pleosporomycetidae</taxon>
        <taxon>Pleosporales</taxon>
        <taxon>Lindgomycetaceae</taxon>
        <taxon>Lindgomyces</taxon>
    </lineage>
</organism>
<name>A0ACB6QTQ5_9PLEO</name>
<dbReference type="Proteomes" id="UP000799755">
    <property type="component" value="Unassembled WGS sequence"/>
</dbReference>
<evidence type="ECO:0000313" key="2">
    <source>
        <dbReference type="Proteomes" id="UP000799755"/>
    </source>
</evidence>
<evidence type="ECO:0000313" key="1">
    <source>
        <dbReference type="EMBL" id="KAF2470384.1"/>
    </source>
</evidence>